<feature type="domain" description="Glycosyltransferase 2-like" evidence="1">
    <location>
        <begin position="6"/>
        <end position="132"/>
    </location>
</feature>
<proteinExistence type="predicted"/>
<dbReference type="Gene3D" id="3.90.550.10">
    <property type="entry name" value="Spore Coat Polysaccharide Biosynthesis Protein SpsA, Chain A"/>
    <property type="match status" value="1"/>
</dbReference>
<dbReference type="EMBL" id="LYVI01000002">
    <property type="protein sequence ID" value="OBU62784.1"/>
    <property type="molecule type" value="Genomic_DNA"/>
</dbReference>
<dbReference type="InterPro" id="IPR029044">
    <property type="entry name" value="Nucleotide-diphossugar_trans"/>
</dbReference>
<comment type="caution">
    <text evidence="2">The sequence shown here is derived from an EMBL/GenBank/DDBJ whole genome shotgun (WGS) entry which is preliminary data.</text>
</comment>
<protein>
    <recommendedName>
        <fullName evidence="1">Glycosyltransferase 2-like domain-containing protein</fullName>
    </recommendedName>
</protein>
<dbReference type="AlphaFoldDB" id="A0AAP7GU74"/>
<evidence type="ECO:0000313" key="3">
    <source>
        <dbReference type="Proteomes" id="UP000092125"/>
    </source>
</evidence>
<dbReference type="GO" id="GO:0016758">
    <property type="term" value="F:hexosyltransferase activity"/>
    <property type="evidence" value="ECO:0007669"/>
    <property type="project" value="UniProtKB-ARBA"/>
</dbReference>
<name>A0AAP7GU74_STEMA</name>
<evidence type="ECO:0000259" key="1">
    <source>
        <dbReference type="Pfam" id="PF00535"/>
    </source>
</evidence>
<dbReference type="CDD" id="cd00761">
    <property type="entry name" value="Glyco_tranf_GTA_type"/>
    <property type="match status" value="1"/>
</dbReference>
<dbReference type="RefSeq" id="WP_065181478.1">
    <property type="nucleotide sequence ID" value="NZ_CAXOQU010000003.1"/>
</dbReference>
<organism evidence="2 3">
    <name type="scientific">Stenotrophomonas maltophilia</name>
    <name type="common">Pseudomonas maltophilia</name>
    <name type="synonym">Xanthomonas maltophilia</name>
    <dbReference type="NCBI Taxonomy" id="40324"/>
    <lineage>
        <taxon>Bacteria</taxon>
        <taxon>Pseudomonadati</taxon>
        <taxon>Pseudomonadota</taxon>
        <taxon>Gammaproteobacteria</taxon>
        <taxon>Lysobacterales</taxon>
        <taxon>Lysobacteraceae</taxon>
        <taxon>Stenotrophomonas</taxon>
        <taxon>Stenotrophomonas maltophilia group</taxon>
    </lineage>
</organism>
<sequence length="313" mass="35592">MSPFFSIVIPTYNRSSTILPTLLSVQGQTFSDFECIIVDDGSKDVDALTRLVDQLADRRFRVIQRPNGGGGAARNTGIEAAVGLYIAFLDSDDFFVPEKLELFHAYLRRSPYPALYSYAKVDRGVPERMWIRPDRPIREDESMASYLFIANQFVQTSTIVMDSSLAKRIKFNPELRKGQDLDFCLRVDVDGTKFRMLEQPLIVWTDISEVGRTSRHAGSAAPAQWLNQHAHMMTPAEIIGYRATVLSYYQPKHRFLVVLKDLVQSVTVAKVPPKVALRHWLRFMLPRSLYRSIVSVAIRSLKQKGPSSSEFQE</sequence>
<dbReference type="Pfam" id="PF00535">
    <property type="entry name" value="Glycos_transf_2"/>
    <property type="match status" value="1"/>
</dbReference>
<dbReference type="InterPro" id="IPR001173">
    <property type="entry name" value="Glyco_trans_2-like"/>
</dbReference>
<dbReference type="PANTHER" id="PTHR22916">
    <property type="entry name" value="GLYCOSYLTRANSFERASE"/>
    <property type="match status" value="1"/>
</dbReference>
<accession>A0AAP7GU74</accession>
<evidence type="ECO:0000313" key="2">
    <source>
        <dbReference type="EMBL" id="OBU62784.1"/>
    </source>
</evidence>
<dbReference type="PANTHER" id="PTHR22916:SF3">
    <property type="entry name" value="UDP-GLCNAC:BETAGAL BETA-1,3-N-ACETYLGLUCOSAMINYLTRANSFERASE-LIKE PROTEIN 1"/>
    <property type="match status" value="1"/>
</dbReference>
<reference evidence="2 3" key="1">
    <citation type="submission" date="2016-05" db="EMBL/GenBank/DDBJ databases">
        <title>Draft Genome Sequences of Stenotrophomonas maltophilia Strains Sm32COP, Sm41DVV, Sm46PAILV, SmF3, SmF22, SmSOFb1 and SmCVFa1, Isolated from Different Manures, in France.</title>
        <authorList>
            <person name="Nazaret S."/>
            <person name="Bodilis J."/>
        </authorList>
    </citation>
    <scope>NUCLEOTIDE SEQUENCE [LARGE SCALE GENOMIC DNA]</scope>
    <source>
        <strain evidence="2 3">Sm41DVV</strain>
    </source>
</reference>
<dbReference type="SUPFAM" id="SSF53448">
    <property type="entry name" value="Nucleotide-diphospho-sugar transferases"/>
    <property type="match status" value="1"/>
</dbReference>
<dbReference type="Proteomes" id="UP000092125">
    <property type="component" value="Unassembled WGS sequence"/>
</dbReference>
<gene>
    <name evidence="2" type="ORF">A9K56_03815</name>
</gene>